<comment type="caution">
    <text evidence="2">The sequence shown here is derived from an EMBL/GenBank/DDBJ whole genome shotgun (WGS) entry which is preliminary data.</text>
</comment>
<reference evidence="2 3" key="1">
    <citation type="submission" date="2014-12" db="EMBL/GenBank/DDBJ databases">
        <title>Draft genome sequence of Paenibacillus kamchatkensis strain B-2647.</title>
        <authorList>
            <person name="Karlyshev A.V."/>
            <person name="Kudryashova E.B."/>
        </authorList>
    </citation>
    <scope>NUCLEOTIDE SEQUENCE [LARGE SCALE GENOMIC DNA]</scope>
    <source>
        <strain evidence="2 3">VKM B-2647</strain>
    </source>
</reference>
<protein>
    <submittedName>
        <fullName evidence="2">Transcriptional regulator</fullName>
    </submittedName>
</protein>
<dbReference type="EMBL" id="JXAK01000014">
    <property type="protein sequence ID" value="KIL40945.1"/>
    <property type="molecule type" value="Genomic_DNA"/>
</dbReference>
<name>A0ABR5AK88_9BACL</name>
<evidence type="ECO:0000313" key="3">
    <source>
        <dbReference type="Proteomes" id="UP000031967"/>
    </source>
</evidence>
<dbReference type="InterPro" id="IPR001387">
    <property type="entry name" value="Cro/C1-type_HTH"/>
</dbReference>
<dbReference type="Proteomes" id="UP000031967">
    <property type="component" value="Unassembled WGS sequence"/>
</dbReference>
<dbReference type="Gene3D" id="3.30.450.180">
    <property type="match status" value="1"/>
</dbReference>
<organism evidence="2 3">
    <name type="scientific">Gordoniibacillus kamchatkensis</name>
    <dbReference type="NCBI Taxonomy" id="1590651"/>
    <lineage>
        <taxon>Bacteria</taxon>
        <taxon>Bacillati</taxon>
        <taxon>Bacillota</taxon>
        <taxon>Bacilli</taxon>
        <taxon>Bacillales</taxon>
        <taxon>Paenibacillaceae</taxon>
        <taxon>Gordoniibacillus</taxon>
    </lineage>
</organism>
<dbReference type="Pfam" id="PF13560">
    <property type="entry name" value="HTH_31"/>
    <property type="match status" value="1"/>
</dbReference>
<accession>A0ABR5AK88</accession>
<gene>
    <name evidence="2" type="ORF">SD70_09895</name>
</gene>
<dbReference type="InterPro" id="IPR041413">
    <property type="entry name" value="MLTR_LBD"/>
</dbReference>
<dbReference type="RefSeq" id="WP_041047417.1">
    <property type="nucleotide sequence ID" value="NZ_JXAK01000014.1"/>
</dbReference>
<evidence type="ECO:0000313" key="2">
    <source>
        <dbReference type="EMBL" id="KIL40945.1"/>
    </source>
</evidence>
<dbReference type="Gene3D" id="1.10.260.40">
    <property type="entry name" value="lambda repressor-like DNA-binding domains"/>
    <property type="match status" value="1"/>
</dbReference>
<proteinExistence type="predicted"/>
<dbReference type="PANTHER" id="PTHR35010">
    <property type="entry name" value="BLL4672 PROTEIN-RELATED"/>
    <property type="match status" value="1"/>
</dbReference>
<sequence>MELTNIDRRREMGDFLRSRRTRLAPVAAGLPAGERRRTPGLRRSEVAALAGISVDWYTWLEQGRDIQVSVQVLESVARALQLNENERRHLFLLALGQQPPETAPSSPVISETLQNVLDLLGTAPALVTDVRLNVVAWNKAAALVFGDYGSMPEKEKNTVWRTFTSPFIRELLQDYWEAHARRRLAQFRAGYGRFVGDPWWTELIAGLHEASAEFRAWWPRHDVLGAPEGRKLLHHPAAGELAFEHITFQVNDAPDLKVMVNTPLDDYGTADKMKRLLAEADEQTKCRPGH</sequence>
<dbReference type="CDD" id="cd00093">
    <property type="entry name" value="HTH_XRE"/>
    <property type="match status" value="1"/>
</dbReference>
<evidence type="ECO:0000259" key="1">
    <source>
        <dbReference type="SMART" id="SM00530"/>
    </source>
</evidence>
<feature type="domain" description="HTH cro/C1-type" evidence="1">
    <location>
        <begin position="15"/>
        <end position="87"/>
    </location>
</feature>
<keyword evidence="3" id="KW-1185">Reference proteome</keyword>
<dbReference type="SUPFAM" id="SSF47413">
    <property type="entry name" value="lambda repressor-like DNA-binding domains"/>
    <property type="match status" value="1"/>
</dbReference>
<dbReference type="InterPro" id="IPR010982">
    <property type="entry name" value="Lambda_DNA-bd_dom_sf"/>
</dbReference>
<dbReference type="SMART" id="SM00530">
    <property type="entry name" value="HTH_XRE"/>
    <property type="match status" value="1"/>
</dbReference>
<dbReference type="Pfam" id="PF17765">
    <property type="entry name" value="MLTR_LBD"/>
    <property type="match status" value="1"/>
</dbReference>